<feature type="compositionally biased region" description="Polar residues" evidence="1">
    <location>
        <begin position="142"/>
        <end position="162"/>
    </location>
</feature>
<gene>
    <name evidence="3" type="ORF">BU26DRAFT_425399</name>
</gene>
<dbReference type="EMBL" id="ML987194">
    <property type="protein sequence ID" value="KAF2249985.1"/>
    <property type="molecule type" value="Genomic_DNA"/>
</dbReference>
<dbReference type="RefSeq" id="XP_033684989.1">
    <property type="nucleotide sequence ID" value="XM_033823622.1"/>
</dbReference>
<accession>A0A6A6IHA1</accession>
<protein>
    <recommendedName>
        <fullName evidence="2">WKF domain-containing protein</fullName>
    </recommendedName>
</protein>
<feature type="domain" description="WKF" evidence="2">
    <location>
        <begin position="330"/>
        <end position="392"/>
    </location>
</feature>
<sequence length="1042" mass="115529">MEHAGSRIPAWKRLGLTLKRPDQSERQPLNGAHVGEHLDDFHPALTSPQESNSSLGKRKRRDEPAERDGNTVKTSRKSHEEDPTDGHAGDALLGAAKEENGTLESIPDPAPSSRPKGDPNYRKKKGRQASSKAQARTGPGQEEQQVPANQGSETFLSPSQRDVASGGPTLLASIETDHLASPAVATPKKRGATAQSASNHNPEVLSPPRTDRRKSVAFTPDTKTVDGSSASDLFKKWAQEQKGASAEFTPAELAQFVPPPKVHPANSIPPAQSPSTKEEKKAKTPDRKALKQTETGSPAPGKGAERSADKSKPPPGSASKSKKDPSLYLSYLTQYFSNRKNWKFNKAKQNDVLNNALNIFRIPNEHLEALLEYVKGLKGAGVIERLKERCKATVEEIDAAGEQEASTMDDPEVRKAAEDEALQEQLSRQKKRRQLDADIENMLNHPYLEGYIRRLKRQRAEALLHALNLAAPASIQRTNGAATQHATSTVSTARTQKTPRKRKSRTEVSSEESSSESSSSSEESSSSSESEPESESGERSESDSDRATETSAQEDESSDGQEDCSASGSDGESSEGSDSESEDRSEAASPLCITTFFPTPNSHHGLTRFHALLLFRCGLDSMALLCLPTELVEHIAEDLDVESFRSFRLASSLLNQQSLHHFKERFFRQRTVLWNAESLRQLVDVISHPNFGDCLQDLVVDATPRFAIRLWELEKGIIDAAAHQDFDRREELTNRYAEVKEKAEEAAKYWNETRFDQTTLTSIFKKMLALQSITFAYDGMDKHHLLFSRRYCENSQNEMSRPFVSTLAALAISRLAVRTIAIDPLKKYGAISIGRLESISPVLARSDDVFLGLEALKLNLRDWRHPEEGFEPPVGRAPFIVRLLSKFKNIRTLELCCFSCLEMDILHEMARHCKYPRLESCILELFTINPADDLFDFLEPAKSSLRSLCLSHVVLKDKSTGWPDVLRRIASDLTLDRIELKNLFAQLGERIGFEGTIQGCIVSEGPELSKEIEKCAERLVSGQWGPAWHLAAVAYPFIGVRT</sequence>
<dbReference type="OrthoDB" id="10261563at2759"/>
<feature type="compositionally biased region" description="Polar residues" evidence="1">
    <location>
        <begin position="221"/>
        <end position="231"/>
    </location>
</feature>
<name>A0A6A6IHA1_9PLEO</name>
<feature type="compositionally biased region" description="Basic and acidic residues" evidence="1">
    <location>
        <begin position="61"/>
        <end position="70"/>
    </location>
</feature>
<feature type="compositionally biased region" description="Polar residues" evidence="1">
    <location>
        <begin position="478"/>
        <end position="496"/>
    </location>
</feature>
<evidence type="ECO:0000313" key="4">
    <source>
        <dbReference type="Proteomes" id="UP000800094"/>
    </source>
</evidence>
<feature type="compositionally biased region" description="Basic and acidic residues" evidence="1">
    <location>
        <begin position="77"/>
        <end position="88"/>
    </location>
</feature>
<proteinExistence type="predicted"/>
<keyword evidence="4" id="KW-1185">Reference proteome</keyword>
<feature type="region of interest" description="Disordered" evidence="1">
    <location>
        <begin position="1"/>
        <end position="324"/>
    </location>
</feature>
<reference evidence="3" key="1">
    <citation type="journal article" date="2020" name="Stud. Mycol.">
        <title>101 Dothideomycetes genomes: a test case for predicting lifestyles and emergence of pathogens.</title>
        <authorList>
            <person name="Haridas S."/>
            <person name="Albert R."/>
            <person name="Binder M."/>
            <person name="Bloem J."/>
            <person name="Labutti K."/>
            <person name="Salamov A."/>
            <person name="Andreopoulos B."/>
            <person name="Baker S."/>
            <person name="Barry K."/>
            <person name="Bills G."/>
            <person name="Bluhm B."/>
            <person name="Cannon C."/>
            <person name="Castanera R."/>
            <person name="Culley D."/>
            <person name="Daum C."/>
            <person name="Ezra D."/>
            <person name="Gonzalez J."/>
            <person name="Henrissat B."/>
            <person name="Kuo A."/>
            <person name="Liang C."/>
            <person name="Lipzen A."/>
            <person name="Lutzoni F."/>
            <person name="Magnuson J."/>
            <person name="Mondo S."/>
            <person name="Nolan M."/>
            <person name="Ohm R."/>
            <person name="Pangilinan J."/>
            <person name="Park H.-J."/>
            <person name="Ramirez L."/>
            <person name="Alfaro M."/>
            <person name="Sun H."/>
            <person name="Tritt A."/>
            <person name="Yoshinaga Y."/>
            <person name="Zwiers L.-H."/>
            <person name="Turgeon B."/>
            <person name="Goodwin S."/>
            <person name="Spatafora J."/>
            <person name="Crous P."/>
            <person name="Grigoriev I."/>
        </authorList>
    </citation>
    <scope>NUCLEOTIDE SEQUENCE</scope>
    <source>
        <strain evidence="3">CBS 122368</strain>
    </source>
</reference>
<dbReference type="AlphaFoldDB" id="A0A6A6IHA1"/>
<dbReference type="Pfam" id="PF10180">
    <property type="entry name" value="WKF"/>
    <property type="match status" value="1"/>
</dbReference>
<evidence type="ECO:0000259" key="2">
    <source>
        <dbReference type="Pfam" id="PF10180"/>
    </source>
</evidence>
<evidence type="ECO:0000256" key="1">
    <source>
        <dbReference type="SAM" id="MobiDB-lite"/>
    </source>
</evidence>
<organism evidence="3 4">
    <name type="scientific">Trematosphaeria pertusa</name>
    <dbReference type="NCBI Taxonomy" id="390896"/>
    <lineage>
        <taxon>Eukaryota</taxon>
        <taxon>Fungi</taxon>
        <taxon>Dikarya</taxon>
        <taxon>Ascomycota</taxon>
        <taxon>Pezizomycotina</taxon>
        <taxon>Dothideomycetes</taxon>
        <taxon>Pleosporomycetidae</taxon>
        <taxon>Pleosporales</taxon>
        <taxon>Massarineae</taxon>
        <taxon>Trematosphaeriaceae</taxon>
        <taxon>Trematosphaeria</taxon>
    </lineage>
</organism>
<feature type="region of interest" description="Disordered" evidence="1">
    <location>
        <begin position="478"/>
        <end position="587"/>
    </location>
</feature>
<feature type="compositionally biased region" description="Polar residues" evidence="1">
    <location>
        <begin position="46"/>
        <end position="55"/>
    </location>
</feature>
<dbReference type="PANTHER" id="PTHR22306:SF2">
    <property type="entry name" value="CHROMOSOME 7 OPEN READING FRAME 50"/>
    <property type="match status" value="1"/>
</dbReference>
<feature type="compositionally biased region" description="Acidic residues" evidence="1">
    <location>
        <begin position="572"/>
        <end position="583"/>
    </location>
</feature>
<feature type="compositionally biased region" description="Basic and acidic residues" evidence="1">
    <location>
        <begin position="536"/>
        <end position="548"/>
    </location>
</feature>
<evidence type="ECO:0000313" key="3">
    <source>
        <dbReference type="EMBL" id="KAF2249985.1"/>
    </source>
</evidence>
<dbReference type="InterPro" id="IPR019327">
    <property type="entry name" value="WKF"/>
</dbReference>
<dbReference type="PANTHER" id="PTHR22306">
    <property type="entry name" value="CHROMOSOME 7 OPEN READING FRAME 50"/>
    <property type="match status" value="1"/>
</dbReference>
<feature type="compositionally biased region" description="Acidic residues" evidence="1">
    <location>
        <begin position="552"/>
        <end position="562"/>
    </location>
</feature>
<dbReference type="Proteomes" id="UP000800094">
    <property type="component" value="Unassembled WGS sequence"/>
</dbReference>
<feature type="compositionally biased region" description="Basic and acidic residues" evidence="1">
    <location>
        <begin position="276"/>
        <end position="291"/>
    </location>
</feature>
<feature type="compositionally biased region" description="Basic and acidic residues" evidence="1">
    <location>
        <begin position="303"/>
        <end position="312"/>
    </location>
</feature>
<feature type="compositionally biased region" description="Low complexity" evidence="1">
    <location>
        <begin position="515"/>
        <end position="529"/>
    </location>
</feature>
<dbReference type="GeneID" id="54576952"/>